<proteinExistence type="predicted"/>
<comment type="caution">
    <text evidence="1">The sequence shown here is derived from an EMBL/GenBank/DDBJ whole genome shotgun (WGS) entry which is preliminary data.</text>
</comment>
<dbReference type="EMBL" id="BART01028066">
    <property type="protein sequence ID" value="GAH00691.1"/>
    <property type="molecule type" value="Genomic_DNA"/>
</dbReference>
<feature type="non-terminal residue" evidence="1">
    <location>
        <position position="1"/>
    </location>
</feature>
<organism evidence="1">
    <name type="scientific">marine sediment metagenome</name>
    <dbReference type="NCBI Taxonomy" id="412755"/>
    <lineage>
        <taxon>unclassified sequences</taxon>
        <taxon>metagenomes</taxon>
        <taxon>ecological metagenomes</taxon>
    </lineage>
</organism>
<name>X1BXY5_9ZZZZ</name>
<gene>
    <name evidence="1" type="ORF">S01H4_49591</name>
</gene>
<sequence length="227" mass="24881">RITRILGTFDKDTDGKPETLLAQEFDGDEIFGSRWWQGRIAGNQLSWSDPSLDFPRHFNVIGSCLGDLTGNGHPETAFIHNEKLFIYSGRTPLFKSSISVGGSDSVLVYDLDTASRQTTMSNSVVFEIKPQVRDVDGDGRNELIVVSMNRGFLGKVSPGIGGAGQSGLSVFKHKQDRFVNGTLGDQVQGHIQGLDIDSERVLIMVSRSSSIFKHGGKSSLLFFDLQQ</sequence>
<protein>
    <submittedName>
        <fullName evidence="1">Uncharacterized protein</fullName>
    </submittedName>
</protein>
<dbReference type="SUPFAM" id="SSF69318">
    <property type="entry name" value="Integrin alpha N-terminal domain"/>
    <property type="match status" value="1"/>
</dbReference>
<accession>X1BXY5</accession>
<evidence type="ECO:0000313" key="1">
    <source>
        <dbReference type="EMBL" id="GAH00691.1"/>
    </source>
</evidence>
<reference evidence="1" key="1">
    <citation type="journal article" date="2014" name="Front. Microbiol.">
        <title>High frequency of phylogenetically diverse reductive dehalogenase-homologous genes in deep subseafloor sedimentary metagenomes.</title>
        <authorList>
            <person name="Kawai M."/>
            <person name="Futagami T."/>
            <person name="Toyoda A."/>
            <person name="Takaki Y."/>
            <person name="Nishi S."/>
            <person name="Hori S."/>
            <person name="Arai W."/>
            <person name="Tsubouchi T."/>
            <person name="Morono Y."/>
            <person name="Uchiyama I."/>
            <person name="Ito T."/>
            <person name="Fujiyama A."/>
            <person name="Inagaki F."/>
            <person name="Takami H."/>
        </authorList>
    </citation>
    <scope>NUCLEOTIDE SEQUENCE</scope>
    <source>
        <strain evidence="1">Expedition CK06-06</strain>
    </source>
</reference>
<dbReference type="InterPro" id="IPR028994">
    <property type="entry name" value="Integrin_alpha_N"/>
</dbReference>
<dbReference type="AlphaFoldDB" id="X1BXY5"/>